<evidence type="ECO:0000313" key="2">
    <source>
        <dbReference type="Proteomes" id="UP000009192"/>
    </source>
</evidence>
<protein>
    <submittedName>
        <fullName evidence="1">Uncharacterized protein</fullName>
    </submittedName>
</protein>
<proteinExistence type="predicted"/>
<dbReference type="eggNOG" id="ENOG502TB9Y">
    <property type="taxonomic scope" value="Eukaryota"/>
</dbReference>
<dbReference type="InParanoid" id="B4LAT0"/>
<name>B4LAT0_DROMO</name>
<gene>
    <name evidence="1" type="primary">Dmoj\GI18312</name>
    <name evidence="1" type="ORF">Dmoj_GI18312</name>
</gene>
<keyword evidence="2" id="KW-1185">Reference proteome</keyword>
<dbReference type="AlphaFoldDB" id="B4LAT0"/>
<dbReference type="HOGENOM" id="CLU_067190_0_0_1"/>
<accession>B4LAT0</accession>
<reference evidence="1 2" key="1">
    <citation type="journal article" date="2007" name="Nature">
        <title>Evolution of genes and genomes on the Drosophila phylogeny.</title>
        <authorList>
            <consortium name="Drosophila 12 Genomes Consortium"/>
            <person name="Clark A.G."/>
            <person name="Eisen M.B."/>
            <person name="Smith D.R."/>
            <person name="Bergman C.M."/>
            <person name="Oliver B."/>
            <person name="Markow T.A."/>
            <person name="Kaufman T.C."/>
            <person name="Kellis M."/>
            <person name="Gelbart W."/>
            <person name="Iyer V.N."/>
            <person name="Pollard D.A."/>
            <person name="Sackton T.B."/>
            <person name="Larracuente A.M."/>
            <person name="Singh N.D."/>
            <person name="Abad J.P."/>
            <person name="Abt D.N."/>
            <person name="Adryan B."/>
            <person name="Aguade M."/>
            <person name="Akashi H."/>
            <person name="Anderson W.W."/>
            <person name="Aquadro C.F."/>
            <person name="Ardell D.H."/>
            <person name="Arguello R."/>
            <person name="Artieri C.G."/>
            <person name="Barbash D.A."/>
            <person name="Barker D."/>
            <person name="Barsanti P."/>
            <person name="Batterham P."/>
            <person name="Batzoglou S."/>
            <person name="Begun D."/>
            <person name="Bhutkar A."/>
            <person name="Blanco E."/>
            <person name="Bosak S.A."/>
            <person name="Bradley R.K."/>
            <person name="Brand A.D."/>
            <person name="Brent M.R."/>
            <person name="Brooks A.N."/>
            <person name="Brown R.H."/>
            <person name="Butlin R.K."/>
            <person name="Caggese C."/>
            <person name="Calvi B.R."/>
            <person name="Bernardo de Carvalho A."/>
            <person name="Caspi A."/>
            <person name="Castrezana S."/>
            <person name="Celniker S.E."/>
            <person name="Chang J.L."/>
            <person name="Chapple C."/>
            <person name="Chatterji S."/>
            <person name="Chinwalla A."/>
            <person name="Civetta A."/>
            <person name="Clifton S.W."/>
            <person name="Comeron J.M."/>
            <person name="Costello J.C."/>
            <person name="Coyne J.A."/>
            <person name="Daub J."/>
            <person name="David R.G."/>
            <person name="Delcher A.L."/>
            <person name="Delehaunty K."/>
            <person name="Do C.B."/>
            <person name="Ebling H."/>
            <person name="Edwards K."/>
            <person name="Eickbush T."/>
            <person name="Evans J.D."/>
            <person name="Filipski A."/>
            <person name="Findeiss S."/>
            <person name="Freyhult E."/>
            <person name="Fulton L."/>
            <person name="Fulton R."/>
            <person name="Garcia A.C."/>
            <person name="Gardiner A."/>
            <person name="Garfield D.A."/>
            <person name="Garvin B.E."/>
            <person name="Gibson G."/>
            <person name="Gilbert D."/>
            <person name="Gnerre S."/>
            <person name="Godfrey J."/>
            <person name="Good R."/>
            <person name="Gotea V."/>
            <person name="Gravely B."/>
            <person name="Greenberg A.J."/>
            <person name="Griffiths-Jones S."/>
            <person name="Gross S."/>
            <person name="Guigo R."/>
            <person name="Gustafson E.A."/>
            <person name="Haerty W."/>
            <person name="Hahn M.W."/>
            <person name="Halligan D.L."/>
            <person name="Halpern A.L."/>
            <person name="Halter G.M."/>
            <person name="Han M.V."/>
            <person name="Heger A."/>
            <person name="Hillier L."/>
            <person name="Hinrichs A.S."/>
            <person name="Holmes I."/>
            <person name="Hoskins R.A."/>
            <person name="Hubisz M.J."/>
            <person name="Hultmark D."/>
            <person name="Huntley M.A."/>
            <person name="Jaffe D.B."/>
            <person name="Jagadeeshan S."/>
            <person name="Jeck W.R."/>
            <person name="Johnson J."/>
            <person name="Jones C.D."/>
            <person name="Jordan W.C."/>
            <person name="Karpen G.H."/>
            <person name="Kataoka E."/>
            <person name="Keightley P.D."/>
            <person name="Kheradpour P."/>
            <person name="Kirkness E.F."/>
            <person name="Koerich L.B."/>
            <person name="Kristiansen K."/>
            <person name="Kudrna D."/>
            <person name="Kulathinal R.J."/>
            <person name="Kumar S."/>
            <person name="Kwok R."/>
            <person name="Lander E."/>
            <person name="Langley C.H."/>
            <person name="Lapoint R."/>
            <person name="Lazzaro B.P."/>
            <person name="Lee S.J."/>
            <person name="Levesque L."/>
            <person name="Li R."/>
            <person name="Lin C.F."/>
            <person name="Lin M.F."/>
            <person name="Lindblad-Toh K."/>
            <person name="Llopart A."/>
            <person name="Long M."/>
            <person name="Low L."/>
            <person name="Lozovsky E."/>
            <person name="Lu J."/>
            <person name="Luo M."/>
            <person name="Machado C.A."/>
            <person name="Makalowski W."/>
            <person name="Marzo M."/>
            <person name="Matsuda M."/>
            <person name="Matzkin L."/>
            <person name="McAllister B."/>
            <person name="McBride C.S."/>
            <person name="McKernan B."/>
            <person name="McKernan K."/>
            <person name="Mendez-Lago M."/>
            <person name="Minx P."/>
            <person name="Mollenhauer M.U."/>
            <person name="Montooth K."/>
            <person name="Mount S.M."/>
            <person name="Mu X."/>
            <person name="Myers E."/>
            <person name="Negre B."/>
            <person name="Newfeld S."/>
            <person name="Nielsen R."/>
            <person name="Noor M.A."/>
            <person name="O'Grady P."/>
            <person name="Pachter L."/>
            <person name="Papaceit M."/>
            <person name="Parisi M.J."/>
            <person name="Parisi M."/>
            <person name="Parts L."/>
            <person name="Pedersen J.S."/>
            <person name="Pesole G."/>
            <person name="Phillippy A.M."/>
            <person name="Ponting C.P."/>
            <person name="Pop M."/>
            <person name="Porcelli D."/>
            <person name="Powell J.R."/>
            <person name="Prohaska S."/>
            <person name="Pruitt K."/>
            <person name="Puig M."/>
            <person name="Quesneville H."/>
            <person name="Ram K.R."/>
            <person name="Rand D."/>
            <person name="Rasmussen M.D."/>
            <person name="Reed L.K."/>
            <person name="Reenan R."/>
            <person name="Reily A."/>
            <person name="Remington K.A."/>
            <person name="Rieger T.T."/>
            <person name="Ritchie M.G."/>
            <person name="Robin C."/>
            <person name="Rogers Y.H."/>
            <person name="Rohde C."/>
            <person name="Rozas J."/>
            <person name="Rubenfield M.J."/>
            <person name="Ruiz A."/>
            <person name="Russo S."/>
            <person name="Salzberg S.L."/>
            <person name="Sanchez-Gracia A."/>
            <person name="Saranga D.J."/>
            <person name="Sato H."/>
            <person name="Schaeffer S.W."/>
            <person name="Schatz M.C."/>
            <person name="Schlenke T."/>
            <person name="Schwartz R."/>
            <person name="Segarra C."/>
            <person name="Singh R.S."/>
            <person name="Sirot L."/>
            <person name="Sirota M."/>
            <person name="Sisneros N.B."/>
            <person name="Smith C.D."/>
            <person name="Smith T.F."/>
            <person name="Spieth J."/>
            <person name="Stage D.E."/>
            <person name="Stark A."/>
            <person name="Stephan W."/>
            <person name="Strausberg R.L."/>
            <person name="Strempel S."/>
            <person name="Sturgill D."/>
            <person name="Sutton G."/>
            <person name="Sutton G.G."/>
            <person name="Tao W."/>
            <person name="Teichmann S."/>
            <person name="Tobari Y.N."/>
            <person name="Tomimura Y."/>
            <person name="Tsolas J.M."/>
            <person name="Valente V.L."/>
            <person name="Venter E."/>
            <person name="Venter J.C."/>
            <person name="Vicario S."/>
            <person name="Vieira F.G."/>
            <person name="Vilella A.J."/>
            <person name="Villasante A."/>
            <person name="Walenz B."/>
            <person name="Wang J."/>
            <person name="Wasserman M."/>
            <person name="Watts T."/>
            <person name="Wilson D."/>
            <person name="Wilson R.K."/>
            <person name="Wing R.A."/>
            <person name="Wolfner M.F."/>
            <person name="Wong A."/>
            <person name="Wong G.K."/>
            <person name="Wu C.I."/>
            <person name="Wu G."/>
            <person name="Yamamoto D."/>
            <person name="Yang H.P."/>
            <person name="Yang S.P."/>
            <person name="Yorke J.A."/>
            <person name="Yoshida K."/>
            <person name="Zdobnov E."/>
            <person name="Zhang P."/>
            <person name="Zhang Y."/>
            <person name="Zimin A.V."/>
            <person name="Baldwin J."/>
            <person name="Abdouelleil A."/>
            <person name="Abdulkadir J."/>
            <person name="Abebe A."/>
            <person name="Abera B."/>
            <person name="Abreu J."/>
            <person name="Acer S.C."/>
            <person name="Aftuck L."/>
            <person name="Alexander A."/>
            <person name="An P."/>
            <person name="Anderson E."/>
            <person name="Anderson S."/>
            <person name="Arachi H."/>
            <person name="Azer M."/>
            <person name="Bachantsang P."/>
            <person name="Barry A."/>
            <person name="Bayul T."/>
            <person name="Berlin A."/>
            <person name="Bessette D."/>
            <person name="Bloom T."/>
            <person name="Blye J."/>
            <person name="Boguslavskiy L."/>
            <person name="Bonnet C."/>
            <person name="Boukhgalter B."/>
            <person name="Bourzgui I."/>
            <person name="Brown A."/>
            <person name="Cahill P."/>
            <person name="Channer S."/>
            <person name="Cheshatsang Y."/>
            <person name="Chuda L."/>
            <person name="Citroen M."/>
            <person name="Collymore A."/>
            <person name="Cooke P."/>
            <person name="Costello M."/>
            <person name="D'Aco K."/>
            <person name="Daza R."/>
            <person name="De Haan G."/>
            <person name="DeGray S."/>
            <person name="DeMaso C."/>
            <person name="Dhargay N."/>
            <person name="Dooley K."/>
            <person name="Dooley E."/>
            <person name="Doricent M."/>
            <person name="Dorje P."/>
            <person name="Dorjee K."/>
            <person name="Dupes A."/>
            <person name="Elong R."/>
            <person name="Falk J."/>
            <person name="Farina A."/>
            <person name="Faro S."/>
            <person name="Ferguson D."/>
            <person name="Fisher S."/>
            <person name="Foley C.D."/>
            <person name="Franke A."/>
            <person name="Friedrich D."/>
            <person name="Gadbois L."/>
            <person name="Gearin G."/>
            <person name="Gearin C.R."/>
            <person name="Giannoukos G."/>
            <person name="Goode T."/>
            <person name="Graham J."/>
            <person name="Grandbois E."/>
            <person name="Grewal S."/>
            <person name="Gyaltsen K."/>
            <person name="Hafez N."/>
            <person name="Hagos B."/>
            <person name="Hall J."/>
            <person name="Henson C."/>
            <person name="Hollinger A."/>
            <person name="Honan T."/>
            <person name="Huard M.D."/>
            <person name="Hughes L."/>
            <person name="Hurhula B."/>
            <person name="Husby M.E."/>
            <person name="Kamat A."/>
            <person name="Kanga B."/>
            <person name="Kashin S."/>
            <person name="Khazanovich D."/>
            <person name="Kisner P."/>
            <person name="Lance K."/>
            <person name="Lara M."/>
            <person name="Lee W."/>
            <person name="Lennon N."/>
            <person name="Letendre F."/>
            <person name="LeVine R."/>
            <person name="Lipovsky A."/>
            <person name="Liu X."/>
            <person name="Liu J."/>
            <person name="Liu S."/>
            <person name="Lokyitsang T."/>
            <person name="Lokyitsang Y."/>
            <person name="Lubonja R."/>
            <person name="Lui A."/>
            <person name="MacDonald P."/>
            <person name="Magnisalis V."/>
            <person name="Maru K."/>
            <person name="Matthews C."/>
            <person name="McCusker W."/>
            <person name="McDonough S."/>
            <person name="Mehta T."/>
            <person name="Meldrim J."/>
            <person name="Meneus L."/>
            <person name="Mihai O."/>
            <person name="Mihalev A."/>
            <person name="Mihova T."/>
            <person name="Mittelman R."/>
            <person name="Mlenga V."/>
            <person name="Montmayeur A."/>
            <person name="Mulrain L."/>
            <person name="Navidi A."/>
            <person name="Naylor J."/>
            <person name="Negash T."/>
            <person name="Nguyen T."/>
            <person name="Nguyen N."/>
            <person name="Nicol R."/>
            <person name="Norbu C."/>
            <person name="Norbu N."/>
            <person name="Novod N."/>
            <person name="O'Neill B."/>
            <person name="Osman S."/>
            <person name="Markiewicz E."/>
            <person name="Oyono O.L."/>
            <person name="Patti C."/>
            <person name="Phunkhang P."/>
            <person name="Pierre F."/>
            <person name="Priest M."/>
            <person name="Raghuraman S."/>
            <person name="Rege F."/>
            <person name="Reyes R."/>
            <person name="Rise C."/>
            <person name="Rogov P."/>
            <person name="Ross K."/>
            <person name="Ryan E."/>
            <person name="Settipalli S."/>
            <person name="Shea T."/>
            <person name="Sherpa N."/>
            <person name="Shi L."/>
            <person name="Shih D."/>
            <person name="Sparrow T."/>
            <person name="Spaulding J."/>
            <person name="Stalker J."/>
            <person name="Stange-Thomann N."/>
            <person name="Stavropoulos S."/>
            <person name="Stone C."/>
            <person name="Strader C."/>
            <person name="Tesfaye S."/>
            <person name="Thomson T."/>
            <person name="Thoulutsang Y."/>
            <person name="Thoulutsang D."/>
            <person name="Topham K."/>
            <person name="Topping I."/>
            <person name="Tsamla T."/>
            <person name="Vassiliev H."/>
            <person name="Vo A."/>
            <person name="Wangchuk T."/>
            <person name="Wangdi T."/>
            <person name="Weiand M."/>
            <person name="Wilkinson J."/>
            <person name="Wilson A."/>
            <person name="Yadav S."/>
            <person name="Young G."/>
            <person name="Yu Q."/>
            <person name="Zembek L."/>
            <person name="Zhong D."/>
            <person name="Zimmer A."/>
            <person name="Zwirko Z."/>
            <person name="Jaffe D.B."/>
            <person name="Alvarez P."/>
            <person name="Brockman W."/>
            <person name="Butler J."/>
            <person name="Chin C."/>
            <person name="Gnerre S."/>
            <person name="Grabherr M."/>
            <person name="Kleber M."/>
            <person name="Mauceli E."/>
            <person name="MacCallum I."/>
        </authorList>
    </citation>
    <scope>NUCLEOTIDE SEQUENCE [LARGE SCALE GENOMIC DNA]</scope>
    <source>
        <strain evidence="2">Tucson 15081-1352.22</strain>
    </source>
</reference>
<sequence>MPHSPVVTIDTDQQDEVATILNGEGKGIRRSACVGKVEVWADYIKRSALMPVSEMPMNQSIKAAAANVDQLSMNVVWDGKTQPMKRGRNAIRVTQFVKIRKLANKIPNMTCTSEDNMKLWRYLDYNEGTDSEESSGADDDQDDRM</sequence>
<dbReference type="KEGG" id="dmo:Dmoj_GI18312"/>
<dbReference type="EMBL" id="CH936260">
    <property type="protein sequence ID" value="EDW05326.2"/>
    <property type="molecule type" value="Genomic_DNA"/>
</dbReference>
<evidence type="ECO:0000313" key="1">
    <source>
        <dbReference type="EMBL" id="EDW05326.2"/>
    </source>
</evidence>
<dbReference type="Proteomes" id="UP000009192">
    <property type="component" value="Unassembled WGS sequence"/>
</dbReference>
<organism evidence="1 2">
    <name type="scientific">Drosophila mojavensis</name>
    <name type="common">Fruit fly</name>
    <dbReference type="NCBI Taxonomy" id="7230"/>
    <lineage>
        <taxon>Eukaryota</taxon>
        <taxon>Metazoa</taxon>
        <taxon>Ecdysozoa</taxon>
        <taxon>Arthropoda</taxon>
        <taxon>Hexapoda</taxon>
        <taxon>Insecta</taxon>
        <taxon>Pterygota</taxon>
        <taxon>Neoptera</taxon>
        <taxon>Endopterygota</taxon>
        <taxon>Diptera</taxon>
        <taxon>Brachycera</taxon>
        <taxon>Muscomorpha</taxon>
        <taxon>Ephydroidea</taxon>
        <taxon>Drosophilidae</taxon>
        <taxon>Drosophila</taxon>
    </lineage>
</organism>